<gene>
    <name evidence="2" type="ORF">ACFSKW_23000</name>
</gene>
<dbReference type="Gene3D" id="1.20.1260.10">
    <property type="match status" value="1"/>
</dbReference>
<dbReference type="PANTHER" id="PTHR34400">
    <property type="match status" value="1"/>
</dbReference>
<keyword evidence="3" id="KW-1185">Reference proteome</keyword>
<sequence>MPEPGIVVANREHLWWLLIEASQLEHMIMCQYLYAEFSLKDAGELTAEQAEAVGRWRETLHGIAVEEMLHLALVANLMAAIGAAPTFGRPNFPQRSGYFPSGFQLDLLPFGEQALRHFLFLERPEGMPIEDAHEFVPSAPSRTTLAPEELMPRGQEYTTIGHLYRGLEEGLRALCDRLGEQAVFVGSPRAQATPELFRWPQLTAVTDLKSALAAIEMIIEQGEGSRGDWRQAHYGRFLAMWEEYRALREADPAFEPARPVVPGYLRQPYDIVKPVPLIADPGTRAVAEVAVVAYELVLHVLTRFFTHTDESDEQLGLLVGTAIGLMAQVLRPLATAMTMLPSGRQGSTAGFAFEMYYAMTNSVPWREPSWALLHERTLVLVERCAQIERSGGAPAEVVAAGRRAAEIAERLAAHVPAHLRPTSRTA</sequence>
<dbReference type="Proteomes" id="UP001597368">
    <property type="component" value="Unassembled WGS sequence"/>
</dbReference>
<dbReference type="PANTHER" id="PTHR34400:SF4">
    <property type="entry name" value="MEMBRANE PROTEIN"/>
    <property type="match status" value="1"/>
</dbReference>
<evidence type="ECO:0000313" key="3">
    <source>
        <dbReference type="Proteomes" id="UP001597368"/>
    </source>
</evidence>
<name>A0ABW4SYE8_9ACTN</name>
<feature type="domain" description="Iminophenyl-pyruvate dimer synthase" evidence="1">
    <location>
        <begin position="18"/>
        <end position="240"/>
    </location>
</feature>
<evidence type="ECO:0000259" key="1">
    <source>
        <dbReference type="Pfam" id="PF12902"/>
    </source>
</evidence>
<dbReference type="InterPro" id="IPR012347">
    <property type="entry name" value="Ferritin-like"/>
</dbReference>
<dbReference type="Pfam" id="PF12902">
    <property type="entry name" value="Ferritin-like"/>
    <property type="match status" value="1"/>
</dbReference>
<accession>A0ABW4SYE8</accession>
<dbReference type="InterPro" id="IPR009078">
    <property type="entry name" value="Ferritin-like_SF"/>
</dbReference>
<proteinExistence type="predicted"/>
<evidence type="ECO:0000313" key="2">
    <source>
        <dbReference type="EMBL" id="MFD1934342.1"/>
    </source>
</evidence>
<dbReference type="RefSeq" id="WP_379574393.1">
    <property type="nucleotide sequence ID" value="NZ_JBHUFV010000033.1"/>
</dbReference>
<dbReference type="EMBL" id="JBHUFV010000033">
    <property type="protein sequence ID" value="MFD1934342.1"/>
    <property type="molecule type" value="Genomic_DNA"/>
</dbReference>
<reference evidence="3" key="1">
    <citation type="journal article" date="2019" name="Int. J. Syst. Evol. Microbiol.">
        <title>The Global Catalogue of Microorganisms (GCM) 10K type strain sequencing project: providing services to taxonomists for standard genome sequencing and annotation.</title>
        <authorList>
            <consortium name="The Broad Institute Genomics Platform"/>
            <consortium name="The Broad Institute Genome Sequencing Center for Infectious Disease"/>
            <person name="Wu L."/>
            <person name="Ma J."/>
        </authorList>
    </citation>
    <scope>NUCLEOTIDE SEQUENCE [LARGE SCALE GENOMIC DNA]</scope>
    <source>
        <strain evidence="3">ICMP 6774ER</strain>
    </source>
</reference>
<dbReference type="InterPro" id="IPR026820">
    <property type="entry name" value="VioB/RebD_dom"/>
</dbReference>
<organism evidence="2 3">
    <name type="scientific">Nonomuraea mangrovi</name>
    <dbReference type="NCBI Taxonomy" id="2316207"/>
    <lineage>
        <taxon>Bacteria</taxon>
        <taxon>Bacillati</taxon>
        <taxon>Actinomycetota</taxon>
        <taxon>Actinomycetes</taxon>
        <taxon>Streptosporangiales</taxon>
        <taxon>Streptosporangiaceae</taxon>
        <taxon>Nonomuraea</taxon>
    </lineage>
</organism>
<dbReference type="SUPFAM" id="SSF47240">
    <property type="entry name" value="Ferritin-like"/>
    <property type="match status" value="1"/>
</dbReference>
<comment type="caution">
    <text evidence="2">The sequence shown here is derived from an EMBL/GenBank/DDBJ whole genome shotgun (WGS) entry which is preliminary data.</text>
</comment>
<protein>
    <submittedName>
        <fullName evidence="2">Ferritin-like protein</fullName>
    </submittedName>
</protein>